<keyword evidence="4" id="KW-0808">Transferase</keyword>
<dbReference type="FunFam" id="1.10.510.10:FF:001023">
    <property type="entry name" value="Os07g0541700 protein"/>
    <property type="match status" value="1"/>
</dbReference>
<dbReference type="STRING" id="4615.A0A199UPM9"/>
<sequence>MAEGGGDSATQCQRRFCYELTDDQDQMTWIRQRGKAKKGRRTIDRGKSGIRLDWRRRLRIALGAARGLAYLHELADPSIVHRDIKSSNILLDHHLNAKVSDFGLSRQLSGDGKGHITTQGYLDPEYYMTQQLTEKSDVYSFGILLLEILTARKPIDRGRYIVREVRNAMDKAKDFYGLHEFLDPVLGLGTKPPGFERFVDLAMSCVEESGDRRPR</sequence>
<accession>A0A199UPM9</accession>
<evidence type="ECO:0000313" key="15">
    <source>
        <dbReference type="EMBL" id="OAY66601.1"/>
    </source>
</evidence>
<protein>
    <recommendedName>
        <fullName evidence="2">non-specific serine/threonine protein kinase</fullName>
        <ecNumber evidence="2">2.7.11.1</ecNumber>
    </recommendedName>
</protein>
<evidence type="ECO:0000256" key="4">
    <source>
        <dbReference type="ARBA" id="ARBA00022679"/>
    </source>
</evidence>
<dbReference type="InterPro" id="IPR011009">
    <property type="entry name" value="Kinase-like_dom_sf"/>
</dbReference>
<dbReference type="InterPro" id="IPR000719">
    <property type="entry name" value="Prot_kinase_dom"/>
</dbReference>
<gene>
    <name evidence="15" type="ORF">ACMD2_18642</name>
</gene>
<name>A0A199UPM9_ANACO</name>
<comment type="subcellular location">
    <subcellularLocation>
        <location evidence="1">Membrane</location>
    </subcellularLocation>
</comment>
<evidence type="ECO:0000256" key="12">
    <source>
        <dbReference type="ARBA" id="ARBA00047899"/>
    </source>
</evidence>
<dbReference type="Proteomes" id="UP000092600">
    <property type="component" value="Unassembled WGS sequence"/>
</dbReference>
<evidence type="ECO:0000256" key="2">
    <source>
        <dbReference type="ARBA" id="ARBA00012513"/>
    </source>
</evidence>
<evidence type="ECO:0000256" key="10">
    <source>
        <dbReference type="ARBA" id="ARBA00023136"/>
    </source>
</evidence>
<evidence type="ECO:0000256" key="9">
    <source>
        <dbReference type="ARBA" id="ARBA00022840"/>
    </source>
</evidence>
<dbReference type="GO" id="GO:0016020">
    <property type="term" value="C:membrane"/>
    <property type="evidence" value="ECO:0007669"/>
    <property type="project" value="UniProtKB-SubCell"/>
</dbReference>
<comment type="caution">
    <text evidence="15">The sequence shown here is derived from an EMBL/GenBank/DDBJ whole genome shotgun (WGS) entry which is preliminary data.</text>
</comment>
<comment type="catalytic activity">
    <reaction evidence="12">
        <text>L-threonyl-[protein] + ATP = O-phospho-L-threonyl-[protein] + ADP + H(+)</text>
        <dbReference type="Rhea" id="RHEA:46608"/>
        <dbReference type="Rhea" id="RHEA-COMP:11060"/>
        <dbReference type="Rhea" id="RHEA-COMP:11605"/>
        <dbReference type="ChEBI" id="CHEBI:15378"/>
        <dbReference type="ChEBI" id="CHEBI:30013"/>
        <dbReference type="ChEBI" id="CHEBI:30616"/>
        <dbReference type="ChEBI" id="CHEBI:61977"/>
        <dbReference type="ChEBI" id="CHEBI:456216"/>
        <dbReference type="EC" id="2.7.11.1"/>
    </reaction>
</comment>
<evidence type="ECO:0000256" key="3">
    <source>
        <dbReference type="ARBA" id="ARBA00022527"/>
    </source>
</evidence>
<feature type="domain" description="Protein kinase" evidence="14">
    <location>
        <begin position="1"/>
        <end position="215"/>
    </location>
</feature>
<proteinExistence type="predicted"/>
<dbReference type="PROSITE" id="PS50011">
    <property type="entry name" value="PROTEIN_KINASE_DOM"/>
    <property type="match status" value="1"/>
</dbReference>
<evidence type="ECO:0000313" key="16">
    <source>
        <dbReference type="Proteomes" id="UP000092600"/>
    </source>
</evidence>
<dbReference type="EC" id="2.7.11.1" evidence="2"/>
<keyword evidence="7" id="KW-0547">Nucleotide-binding</keyword>
<comment type="catalytic activity">
    <reaction evidence="13">
        <text>L-seryl-[protein] + ATP = O-phospho-L-seryl-[protein] + ADP + H(+)</text>
        <dbReference type="Rhea" id="RHEA:17989"/>
        <dbReference type="Rhea" id="RHEA-COMP:9863"/>
        <dbReference type="Rhea" id="RHEA-COMP:11604"/>
        <dbReference type="ChEBI" id="CHEBI:15378"/>
        <dbReference type="ChEBI" id="CHEBI:29999"/>
        <dbReference type="ChEBI" id="CHEBI:30616"/>
        <dbReference type="ChEBI" id="CHEBI:83421"/>
        <dbReference type="ChEBI" id="CHEBI:456216"/>
        <dbReference type="EC" id="2.7.11.1"/>
    </reaction>
</comment>
<dbReference type="PROSITE" id="PS00108">
    <property type="entry name" value="PROTEIN_KINASE_ST"/>
    <property type="match status" value="1"/>
</dbReference>
<dbReference type="PANTHER" id="PTHR45974">
    <property type="entry name" value="RECEPTOR-LIKE PROTEIN 55"/>
    <property type="match status" value="1"/>
</dbReference>
<evidence type="ECO:0000259" key="14">
    <source>
        <dbReference type="PROSITE" id="PS50011"/>
    </source>
</evidence>
<dbReference type="GO" id="GO:0004674">
    <property type="term" value="F:protein serine/threonine kinase activity"/>
    <property type="evidence" value="ECO:0007669"/>
    <property type="project" value="UniProtKB-KW"/>
</dbReference>
<dbReference type="AlphaFoldDB" id="A0A199UPM9"/>
<keyword evidence="6" id="KW-0677">Repeat</keyword>
<keyword evidence="9" id="KW-0067">ATP-binding</keyword>
<keyword evidence="11" id="KW-0325">Glycoprotein</keyword>
<evidence type="ECO:0000256" key="7">
    <source>
        <dbReference type="ARBA" id="ARBA00022741"/>
    </source>
</evidence>
<dbReference type="InterPro" id="IPR008271">
    <property type="entry name" value="Ser/Thr_kinase_AS"/>
</dbReference>
<keyword evidence="15" id="KW-0675">Receptor</keyword>
<keyword evidence="8 15" id="KW-0418">Kinase</keyword>
<dbReference type="SMART" id="SM00220">
    <property type="entry name" value="S_TKc"/>
    <property type="match status" value="1"/>
</dbReference>
<keyword evidence="5" id="KW-0732">Signal</keyword>
<keyword evidence="3" id="KW-0723">Serine/threonine-protein kinase</keyword>
<dbReference type="SUPFAM" id="SSF56112">
    <property type="entry name" value="Protein kinase-like (PK-like)"/>
    <property type="match status" value="1"/>
</dbReference>
<dbReference type="PANTHER" id="PTHR45974:SF266">
    <property type="entry name" value="LEUCINE-RICH REPEAT RECEPTOR PROTEIN KINASE HPCA1"/>
    <property type="match status" value="1"/>
</dbReference>
<evidence type="ECO:0000256" key="8">
    <source>
        <dbReference type="ARBA" id="ARBA00022777"/>
    </source>
</evidence>
<evidence type="ECO:0000256" key="11">
    <source>
        <dbReference type="ARBA" id="ARBA00023180"/>
    </source>
</evidence>
<dbReference type="GO" id="GO:0005524">
    <property type="term" value="F:ATP binding"/>
    <property type="evidence" value="ECO:0007669"/>
    <property type="project" value="UniProtKB-KW"/>
</dbReference>
<evidence type="ECO:0000256" key="1">
    <source>
        <dbReference type="ARBA" id="ARBA00004370"/>
    </source>
</evidence>
<evidence type="ECO:0000256" key="6">
    <source>
        <dbReference type="ARBA" id="ARBA00022737"/>
    </source>
</evidence>
<dbReference type="Pfam" id="PF00069">
    <property type="entry name" value="Pkinase"/>
    <property type="match status" value="1"/>
</dbReference>
<evidence type="ECO:0000256" key="5">
    <source>
        <dbReference type="ARBA" id="ARBA00022729"/>
    </source>
</evidence>
<reference evidence="15 16" key="1">
    <citation type="journal article" date="2016" name="DNA Res.">
        <title>The draft genome of MD-2 pineapple using hybrid error correction of long reads.</title>
        <authorList>
            <person name="Redwan R.M."/>
            <person name="Saidin A."/>
            <person name="Kumar S.V."/>
        </authorList>
    </citation>
    <scope>NUCLEOTIDE SEQUENCE [LARGE SCALE GENOMIC DNA]</scope>
    <source>
        <strain evidence="16">cv. MD2</strain>
        <tissue evidence="15">Leaf</tissue>
    </source>
</reference>
<dbReference type="EMBL" id="LSRQ01006076">
    <property type="protein sequence ID" value="OAY66601.1"/>
    <property type="molecule type" value="Genomic_DNA"/>
</dbReference>
<dbReference type="Gene3D" id="1.10.510.10">
    <property type="entry name" value="Transferase(Phosphotransferase) domain 1"/>
    <property type="match status" value="1"/>
</dbReference>
<organism evidence="15 16">
    <name type="scientific">Ananas comosus</name>
    <name type="common">Pineapple</name>
    <name type="synonym">Ananas ananas</name>
    <dbReference type="NCBI Taxonomy" id="4615"/>
    <lineage>
        <taxon>Eukaryota</taxon>
        <taxon>Viridiplantae</taxon>
        <taxon>Streptophyta</taxon>
        <taxon>Embryophyta</taxon>
        <taxon>Tracheophyta</taxon>
        <taxon>Spermatophyta</taxon>
        <taxon>Magnoliopsida</taxon>
        <taxon>Liliopsida</taxon>
        <taxon>Poales</taxon>
        <taxon>Bromeliaceae</taxon>
        <taxon>Bromelioideae</taxon>
        <taxon>Ananas</taxon>
    </lineage>
</organism>
<keyword evidence="10" id="KW-0472">Membrane</keyword>
<evidence type="ECO:0000256" key="13">
    <source>
        <dbReference type="ARBA" id="ARBA00048679"/>
    </source>
</evidence>